<evidence type="ECO:0000313" key="1">
    <source>
        <dbReference type="EMBL" id="BBF68827.1"/>
    </source>
</evidence>
<gene>
    <name evidence="1" type="ORF">SBA_ch1_10270</name>
</gene>
<organism evidence="1 2">
    <name type="scientific">Sphingomonas bisphenolicum</name>
    <dbReference type="NCBI Taxonomy" id="296544"/>
    <lineage>
        <taxon>Bacteria</taxon>
        <taxon>Pseudomonadati</taxon>
        <taxon>Pseudomonadota</taxon>
        <taxon>Alphaproteobacteria</taxon>
        <taxon>Sphingomonadales</taxon>
        <taxon>Sphingomonadaceae</taxon>
        <taxon>Sphingomonas</taxon>
    </lineage>
</organism>
<reference evidence="1" key="1">
    <citation type="submission" date="2018-07" db="EMBL/GenBank/DDBJ databases">
        <title>Complete genome sequence of Sphingomonas bisphenolicum strain AO1, a bisphenol A degradative bacterium isolated from Japanese farm field.</title>
        <authorList>
            <person name="Murakami M."/>
            <person name="Koh M."/>
            <person name="Koba S."/>
            <person name="Matsumura Y."/>
        </authorList>
    </citation>
    <scope>NUCLEOTIDE SEQUENCE</scope>
    <source>
        <strain evidence="1">AO1</strain>
    </source>
</reference>
<evidence type="ECO:0000313" key="2">
    <source>
        <dbReference type="Proteomes" id="UP001059971"/>
    </source>
</evidence>
<name>A0ABN5WCT4_9SPHN</name>
<sequence length="72" mass="8053">MQRHGPDQAVYCALSKSADGYDMYCPKPVLNGGWPAPFAFDRPGIFVEDRLGFLEDEFRLGPSWQTSPSICL</sequence>
<keyword evidence="2" id="KW-1185">Reference proteome</keyword>
<accession>A0ABN5WCT4</accession>
<protein>
    <submittedName>
        <fullName evidence="1">Uncharacterized protein</fullName>
    </submittedName>
</protein>
<proteinExistence type="predicted"/>
<dbReference type="EMBL" id="AP018817">
    <property type="protein sequence ID" value="BBF68827.1"/>
    <property type="molecule type" value="Genomic_DNA"/>
</dbReference>
<dbReference type="Proteomes" id="UP001059971">
    <property type="component" value="Chromosome 1"/>
</dbReference>